<accession>A0A218WTG6</accession>
<evidence type="ECO:0000256" key="4">
    <source>
        <dbReference type="ARBA" id="ARBA00023125"/>
    </source>
</evidence>
<dbReference type="PANTHER" id="PTHR31072">
    <property type="entry name" value="TRANSCRIPTION FACTOR TCP4-RELATED"/>
    <property type="match status" value="1"/>
</dbReference>
<evidence type="ECO:0000313" key="10">
    <source>
        <dbReference type="EMBL" id="OWM75808.1"/>
    </source>
</evidence>
<keyword evidence="5" id="KW-0804">Transcription</keyword>
<dbReference type="InterPro" id="IPR005333">
    <property type="entry name" value="Transcription_factor_TCP"/>
</dbReference>
<dbReference type="OrthoDB" id="1896834at2759"/>
<dbReference type="PANTHER" id="PTHR31072:SF87">
    <property type="entry name" value="TRANSCRIPTION FACTOR TCP12"/>
    <property type="match status" value="1"/>
</dbReference>
<feature type="domain" description="R" evidence="9">
    <location>
        <begin position="231"/>
        <end position="248"/>
    </location>
</feature>
<dbReference type="GO" id="GO:2000032">
    <property type="term" value="P:regulation of secondary shoot formation"/>
    <property type="evidence" value="ECO:0007669"/>
    <property type="project" value="TreeGrafter"/>
</dbReference>
<dbReference type="EMBL" id="MTKT01003224">
    <property type="protein sequence ID" value="OWM75808.1"/>
    <property type="molecule type" value="Genomic_DNA"/>
</dbReference>
<organism evidence="10 12">
    <name type="scientific">Punica granatum</name>
    <name type="common">Pomegranate</name>
    <dbReference type="NCBI Taxonomy" id="22663"/>
    <lineage>
        <taxon>Eukaryota</taxon>
        <taxon>Viridiplantae</taxon>
        <taxon>Streptophyta</taxon>
        <taxon>Embryophyta</taxon>
        <taxon>Tracheophyta</taxon>
        <taxon>Spermatophyta</taxon>
        <taxon>Magnoliopsida</taxon>
        <taxon>eudicotyledons</taxon>
        <taxon>Gunneridae</taxon>
        <taxon>Pentapetalae</taxon>
        <taxon>rosids</taxon>
        <taxon>malvids</taxon>
        <taxon>Myrtales</taxon>
        <taxon>Lythraceae</taxon>
        <taxon>Punica</taxon>
    </lineage>
</organism>
<evidence type="ECO:0000256" key="7">
    <source>
        <dbReference type="SAM" id="MobiDB-lite"/>
    </source>
</evidence>
<name>A0A218WTG6_PUNGR</name>
<protein>
    <submittedName>
        <fullName evidence="10">Uncharacterized protein</fullName>
    </submittedName>
</protein>
<dbReference type="InterPro" id="IPR017887">
    <property type="entry name" value="TF_TCP_subgr"/>
</dbReference>
<dbReference type="Proteomes" id="UP000197138">
    <property type="component" value="Unassembled WGS sequence"/>
</dbReference>
<dbReference type="EMBL" id="PGOL01001654">
    <property type="protein sequence ID" value="PKI55953.1"/>
    <property type="molecule type" value="Genomic_DNA"/>
</dbReference>
<gene>
    <name evidence="10" type="ORF">CDL15_Pgr009452</name>
    <name evidence="11" type="ORF">CRG98_023685</name>
</gene>
<evidence type="ECO:0000259" key="9">
    <source>
        <dbReference type="PROSITE" id="PS51370"/>
    </source>
</evidence>
<feature type="compositionally biased region" description="Basic residues" evidence="7">
    <location>
        <begin position="113"/>
        <end position="126"/>
    </location>
</feature>
<evidence type="ECO:0000256" key="5">
    <source>
        <dbReference type="ARBA" id="ARBA00023163"/>
    </source>
</evidence>
<keyword evidence="6" id="KW-0539">Nucleus</keyword>
<keyword evidence="3" id="KW-0805">Transcription regulation</keyword>
<feature type="domain" description="TCP" evidence="8">
    <location>
        <begin position="119"/>
        <end position="177"/>
    </location>
</feature>
<dbReference type="PROSITE" id="PS51369">
    <property type="entry name" value="TCP"/>
    <property type="match status" value="1"/>
</dbReference>
<feature type="compositionally biased region" description="Basic and acidic residues" evidence="7">
    <location>
        <begin position="217"/>
        <end position="263"/>
    </location>
</feature>
<keyword evidence="2" id="KW-0217">Developmental protein</keyword>
<dbReference type="Proteomes" id="UP000233551">
    <property type="component" value="Unassembled WGS sequence"/>
</dbReference>
<dbReference type="GO" id="GO:0003700">
    <property type="term" value="F:DNA-binding transcription factor activity"/>
    <property type="evidence" value="ECO:0007669"/>
    <property type="project" value="InterPro"/>
</dbReference>
<dbReference type="PROSITE" id="PS51370">
    <property type="entry name" value="R"/>
    <property type="match status" value="1"/>
</dbReference>
<comment type="subcellular location">
    <subcellularLocation>
        <location evidence="1">Nucleus</location>
    </subcellularLocation>
</comment>
<proteinExistence type="predicted"/>
<evidence type="ECO:0000259" key="8">
    <source>
        <dbReference type="PROSITE" id="PS51369"/>
    </source>
</evidence>
<dbReference type="AlphaFoldDB" id="A0A218WTG6"/>
<reference evidence="12" key="1">
    <citation type="journal article" date="2017" name="Plant J.">
        <title>The pomegranate (Punica granatum L.) genome and the genomics of punicalagin biosynthesis.</title>
        <authorList>
            <person name="Qin G."/>
            <person name="Xu C."/>
            <person name="Ming R."/>
            <person name="Tang H."/>
            <person name="Guyot R."/>
            <person name="Kramer E.M."/>
            <person name="Hu Y."/>
            <person name="Yi X."/>
            <person name="Qi Y."/>
            <person name="Xu X."/>
            <person name="Gao Z."/>
            <person name="Pan H."/>
            <person name="Jian J."/>
            <person name="Tian Y."/>
            <person name="Yue Z."/>
            <person name="Xu Y."/>
        </authorList>
    </citation>
    <scope>NUCLEOTIDE SEQUENCE [LARGE SCALE GENOMIC DNA]</scope>
    <source>
        <strain evidence="12">cv. Dabenzi</strain>
    </source>
</reference>
<comment type="caution">
    <text evidence="10">The sequence shown here is derived from an EMBL/GenBank/DDBJ whole genome shotgun (WGS) entry which is preliminary data.</text>
</comment>
<feature type="region of interest" description="Disordered" evidence="7">
    <location>
        <begin position="184"/>
        <end position="279"/>
    </location>
</feature>
<reference evidence="10" key="2">
    <citation type="submission" date="2017-06" db="EMBL/GenBank/DDBJ databases">
        <title>The pomegranate genome and the genomics of punicalagin biosynthesis.</title>
        <authorList>
            <person name="Xu C."/>
        </authorList>
    </citation>
    <scope>NUCLEOTIDE SEQUENCE [LARGE SCALE GENOMIC DNA]</scope>
    <source>
        <tissue evidence="10">Fresh leaf</tissue>
    </source>
</reference>
<keyword evidence="4" id="KW-0238">DNA-binding</keyword>
<evidence type="ECO:0000256" key="1">
    <source>
        <dbReference type="ARBA" id="ARBA00004123"/>
    </source>
</evidence>
<evidence type="ECO:0000313" key="12">
    <source>
        <dbReference type="Proteomes" id="UP000197138"/>
    </source>
</evidence>
<feature type="region of interest" description="Disordered" evidence="7">
    <location>
        <begin position="93"/>
        <end position="129"/>
    </location>
</feature>
<feature type="compositionally biased region" description="Acidic residues" evidence="7">
    <location>
        <begin position="201"/>
        <end position="212"/>
    </location>
</feature>
<dbReference type="GO" id="GO:0043565">
    <property type="term" value="F:sequence-specific DNA binding"/>
    <property type="evidence" value="ECO:0007669"/>
    <property type="project" value="TreeGrafter"/>
</dbReference>
<keyword evidence="13" id="KW-1185">Reference proteome</keyword>
<sequence length="380" mass="42231">MFPPSSFSDLHLQYTDKALVIGRSSSPIGPTFYDLDDELIFEQLFFQEGQVTEARADVDINFTGSCYMMVETTEGANQAGNPISPDRVLPSMVRPSKKTRGKAAGSRKLQLMPRKRIGKKDRHSKIRTAQGLRDRRIRLSVHIARKFFDLQEMLGLDKASETIDWLLSESEGAIDELSKKKCSHLNMDSTPESAVVSETKEAEEEEEEEEGGQESGQSKEKKACRITRTRRDSRNKARERARERTREKLVMKGLNVEDSKQANEKPGNPKGGNLDGRVLGSPDNCRDSDHFGGHEMNASSIIERFLGITSTTTKPSSYPDLNLEYGCYEMIGGVDFLEGNVQEIADSNSPSLFMASYGGPQCNPNSILLNIPGLSQPKTA</sequence>
<dbReference type="GeneID" id="116212241"/>
<evidence type="ECO:0000313" key="13">
    <source>
        <dbReference type="Proteomes" id="UP000233551"/>
    </source>
</evidence>
<evidence type="ECO:0000256" key="6">
    <source>
        <dbReference type="ARBA" id="ARBA00023242"/>
    </source>
</evidence>
<reference evidence="11 13" key="3">
    <citation type="submission" date="2017-11" db="EMBL/GenBank/DDBJ databases">
        <title>De-novo sequencing of pomegranate (Punica granatum L.) genome.</title>
        <authorList>
            <person name="Akparov Z."/>
            <person name="Amiraslanov A."/>
            <person name="Hajiyeva S."/>
            <person name="Abbasov M."/>
            <person name="Kaur K."/>
            <person name="Hamwieh A."/>
            <person name="Solovyev V."/>
            <person name="Salamov A."/>
            <person name="Braich B."/>
            <person name="Kosarev P."/>
            <person name="Mahmoud A."/>
            <person name="Hajiyev E."/>
            <person name="Babayeva S."/>
            <person name="Izzatullayeva V."/>
            <person name="Mammadov A."/>
            <person name="Mammadov A."/>
            <person name="Sharifova S."/>
            <person name="Ojaghi J."/>
            <person name="Eynullazada K."/>
            <person name="Bayramov B."/>
            <person name="Abdulazimova A."/>
            <person name="Shahmuradov I."/>
        </authorList>
    </citation>
    <scope>NUCLEOTIDE SEQUENCE [LARGE SCALE GENOMIC DNA]</scope>
    <source>
        <strain evidence="11">AG2017</strain>
        <strain evidence="13">cv. AG2017</strain>
        <tissue evidence="11">Leaf</tissue>
    </source>
</reference>
<dbReference type="GO" id="GO:0005634">
    <property type="term" value="C:nucleus"/>
    <property type="evidence" value="ECO:0007669"/>
    <property type="project" value="UniProtKB-SubCell"/>
</dbReference>
<dbReference type="Pfam" id="PF03634">
    <property type="entry name" value="TCP"/>
    <property type="match status" value="1"/>
</dbReference>
<evidence type="ECO:0000313" key="11">
    <source>
        <dbReference type="EMBL" id="PKI55953.1"/>
    </source>
</evidence>
<dbReference type="STRING" id="22663.A0A218WTG6"/>
<dbReference type="InterPro" id="IPR017888">
    <property type="entry name" value="CYC/TB1_R_domain"/>
</dbReference>
<evidence type="ECO:0000256" key="3">
    <source>
        <dbReference type="ARBA" id="ARBA00023015"/>
    </source>
</evidence>
<evidence type="ECO:0000256" key="2">
    <source>
        <dbReference type="ARBA" id="ARBA00022473"/>
    </source>
</evidence>